<dbReference type="SUPFAM" id="SSF56574">
    <property type="entry name" value="Serpins"/>
    <property type="match status" value="1"/>
</dbReference>
<keyword evidence="4" id="KW-1185">Reference proteome</keyword>
<dbReference type="Pfam" id="PF00079">
    <property type="entry name" value="Serpin"/>
    <property type="match status" value="1"/>
</dbReference>
<reference evidence="3 4" key="1">
    <citation type="submission" date="2018-11" db="EMBL/GenBank/DDBJ databases">
        <authorList>
            <consortium name="Pathogen Informatics"/>
        </authorList>
    </citation>
    <scope>NUCLEOTIDE SEQUENCE [LARGE SCALE GENOMIC DNA]</scope>
</reference>
<dbReference type="Proteomes" id="UP000270094">
    <property type="component" value="Unassembled WGS sequence"/>
</dbReference>
<dbReference type="Gene3D" id="3.30.497.10">
    <property type="entry name" value="Antithrombin, subunit I, domain 2"/>
    <property type="match status" value="1"/>
</dbReference>
<dbReference type="EMBL" id="UYYB01107634">
    <property type="protein sequence ID" value="VDM80179.1"/>
    <property type="molecule type" value="Genomic_DNA"/>
</dbReference>
<keyword evidence="1" id="KW-0812">Transmembrane</keyword>
<dbReference type="InterPro" id="IPR042178">
    <property type="entry name" value="Serpin_sf_1"/>
</dbReference>
<feature type="domain" description="Serpin" evidence="2">
    <location>
        <begin position="17"/>
        <end position="63"/>
    </location>
</feature>
<sequence>MSSPQPISNATLQIAEMNFGLNMIRQSPANGQMVVSPVSVIFALAMVQLGARGRTKTQINELIASGLLNCREYE</sequence>
<keyword evidence="1" id="KW-0472">Membrane</keyword>
<keyword evidence="1" id="KW-1133">Transmembrane helix</keyword>
<dbReference type="InterPro" id="IPR023796">
    <property type="entry name" value="Serpin_dom"/>
</dbReference>
<gene>
    <name evidence="3" type="ORF">SVUK_LOCUS15177</name>
</gene>
<evidence type="ECO:0000313" key="3">
    <source>
        <dbReference type="EMBL" id="VDM80179.1"/>
    </source>
</evidence>
<dbReference type="OrthoDB" id="5860397at2759"/>
<dbReference type="InterPro" id="IPR036186">
    <property type="entry name" value="Serpin_sf"/>
</dbReference>
<evidence type="ECO:0000256" key="1">
    <source>
        <dbReference type="SAM" id="Phobius"/>
    </source>
</evidence>
<protein>
    <recommendedName>
        <fullName evidence="2">Serpin domain-containing protein</fullName>
    </recommendedName>
</protein>
<name>A0A3P7JK52_STRVU</name>
<proteinExistence type="predicted"/>
<accession>A0A3P7JK52</accession>
<evidence type="ECO:0000313" key="4">
    <source>
        <dbReference type="Proteomes" id="UP000270094"/>
    </source>
</evidence>
<dbReference type="AlphaFoldDB" id="A0A3P7JK52"/>
<evidence type="ECO:0000259" key="2">
    <source>
        <dbReference type="Pfam" id="PF00079"/>
    </source>
</evidence>
<organism evidence="3 4">
    <name type="scientific">Strongylus vulgaris</name>
    <name type="common">Blood worm</name>
    <dbReference type="NCBI Taxonomy" id="40348"/>
    <lineage>
        <taxon>Eukaryota</taxon>
        <taxon>Metazoa</taxon>
        <taxon>Ecdysozoa</taxon>
        <taxon>Nematoda</taxon>
        <taxon>Chromadorea</taxon>
        <taxon>Rhabditida</taxon>
        <taxon>Rhabditina</taxon>
        <taxon>Rhabditomorpha</taxon>
        <taxon>Strongyloidea</taxon>
        <taxon>Strongylidae</taxon>
        <taxon>Strongylus</taxon>
    </lineage>
</organism>
<feature type="transmembrane region" description="Helical" evidence="1">
    <location>
        <begin position="33"/>
        <end position="51"/>
    </location>
</feature>